<feature type="domain" description="J" evidence="2">
    <location>
        <begin position="12"/>
        <end position="83"/>
    </location>
</feature>
<evidence type="ECO:0000256" key="1">
    <source>
        <dbReference type="SAM" id="MobiDB-lite"/>
    </source>
</evidence>
<gene>
    <name evidence="3" type="ORF">ACHAWO_003177</name>
</gene>
<dbReference type="InterPro" id="IPR018253">
    <property type="entry name" value="DnaJ_domain_CS"/>
</dbReference>
<dbReference type="Proteomes" id="UP001530400">
    <property type="component" value="Unassembled WGS sequence"/>
</dbReference>
<dbReference type="PROSITE" id="PS50076">
    <property type="entry name" value="DNAJ_2"/>
    <property type="match status" value="1"/>
</dbReference>
<dbReference type="PANTHER" id="PTHR43948:SF10">
    <property type="entry name" value="MRJ, ISOFORM E"/>
    <property type="match status" value="1"/>
</dbReference>
<evidence type="ECO:0000313" key="3">
    <source>
        <dbReference type="EMBL" id="KAL3792634.1"/>
    </source>
</evidence>
<dbReference type="CDD" id="cd06257">
    <property type="entry name" value="DnaJ"/>
    <property type="match status" value="1"/>
</dbReference>
<accession>A0ABD3PY66</accession>
<feature type="region of interest" description="Disordered" evidence="1">
    <location>
        <begin position="303"/>
        <end position="339"/>
    </location>
</feature>
<evidence type="ECO:0000259" key="2">
    <source>
        <dbReference type="PROSITE" id="PS50076"/>
    </source>
</evidence>
<dbReference type="Pfam" id="PF00226">
    <property type="entry name" value="DnaJ"/>
    <property type="match status" value="1"/>
</dbReference>
<dbReference type="AlphaFoldDB" id="A0ABD3PY66"/>
<dbReference type="PANTHER" id="PTHR43948">
    <property type="entry name" value="DNAJ HOMOLOG SUBFAMILY B"/>
    <property type="match status" value="1"/>
</dbReference>
<dbReference type="InterPro" id="IPR001623">
    <property type="entry name" value="DnaJ_domain"/>
</dbReference>
<keyword evidence="4" id="KW-1185">Reference proteome</keyword>
<feature type="compositionally biased region" description="Basic and acidic residues" evidence="1">
    <location>
        <begin position="315"/>
        <end position="325"/>
    </location>
</feature>
<feature type="region of interest" description="Disordered" evidence="1">
    <location>
        <begin position="1"/>
        <end position="20"/>
    </location>
</feature>
<dbReference type="EMBL" id="JALLPJ020000423">
    <property type="protein sequence ID" value="KAL3792634.1"/>
    <property type="molecule type" value="Genomic_DNA"/>
</dbReference>
<sequence length="373" mass="41300">MSVVPNKPVQTDPYKTLGLSHDATPTQIKVTYRKLALQYHPDRQTPHADSGDRDEKTDKFVEIAAAYALLSDPARKKEYDHLYKFGAFDSNTDATHANVNTASMNYKYTENYSGGYYTKPTNDNATASSQQQHQAAPFYRSMSTASNDSFFDDLLHSPETKKKVFGEQAASATNNNRSRKPGIGFAFAPLGNYLSIHVPSRNEIVMGMARGERMHNFGTRVTFSTQKVEQDSDNIQRQCSPFLCAQSDASSKKFVSTTTRIAKGRHRVVKRTATLHPDGKKEVIVEEDGVVRRRYVEDICKDAGTSASSTQSEDVSEHTGQDNELKSSSSSEEGKENDGHWYSDLIRGVQGVGRLCFAPCAGPVLATVPEQDM</sequence>
<proteinExistence type="predicted"/>
<protein>
    <recommendedName>
        <fullName evidence="2">J domain-containing protein</fullName>
    </recommendedName>
</protein>
<dbReference type="InterPro" id="IPR036869">
    <property type="entry name" value="J_dom_sf"/>
</dbReference>
<dbReference type="SUPFAM" id="SSF46565">
    <property type="entry name" value="Chaperone J-domain"/>
    <property type="match status" value="1"/>
</dbReference>
<evidence type="ECO:0000313" key="4">
    <source>
        <dbReference type="Proteomes" id="UP001530400"/>
    </source>
</evidence>
<reference evidence="3 4" key="1">
    <citation type="submission" date="2024-10" db="EMBL/GenBank/DDBJ databases">
        <title>Updated reference genomes for cyclostephanoid diatoms.</title>
        <authorList>
            <person name="Roberts W.R."/>
            <person name="Alverson A.J."/>
        </authorList>
    </citation>
    <scope>NUCLEOTIDE SEQUENCE [LARGE SCALE GENOMIC DNA]</scope>
    <source>
        <strain evidence="3 4">AJA010-31</strain>
    </source>
</reference>
<dbReference type="PRINTS" id="PR00625">
    <property type="entry name" value="JDOMAIN"/>
</dbReference>
<name>A0ABD3PY66_9STRA</name>
<dbReference type="Gene3D" id="1.10.287.110">
    <property type="entry name" value="DnaJ domain"/>
    <property type="match status" value="1"/>
</dbReference>
<dbReference type="SMART" id="SM00271">
    <property type="entry name" value="DnaJ"/>
    <property type="match status" value="1"/>
</dbReference>
<dbReference type="PROSITE" id="PS00636">
    <property type="entry name" value="DNAJ_1"/>
    <property type="match status" value="1"/>
</dbReference>
<organism evidence="3 4">
    <name type="scientific">Cyclotella atomus</name>
    <dbReference type="NCBI Taxonomy" id="382360"/>
    <lineage>
        <taxon>Eukaryota</taxon>
        <taxon>Sar</taxon>
        <taxon>Stramenopiles</taxon>
        <taxon>Ochrophyta</taxon>
        <taxon>Bacillariophyta</taxon>
        <taxon>Coscinodiscophyceae</taxon>
        <taxon>Thalassiosirophycidae</taxon>
        <taxon>Stephanodiscales</taxon>
        <taxon>Stephanodiscaceae</taxon>
        <taxon>Cyclotella</taxon>
    </lineage>
</organism>
<comment type="caution">
    <text evidence="3">The sequence shown here is derived from an EMBL/GenBank/DDBJ whole genome shotgun (WGS) entry which is preliminary data.</text>
</comment>